<dbReference type="SUPFAM" id="SSF54364">
    <property type="entry name" value="Translation initiation factor IF3, N-terminal domain"/>
    <property type="match status" value="1"/>
</dbReference>
<organism evidence="8 9">
    <name type="scientific">Candidatus Azambacteria bacterium RIFCSPLOWO2_01_FULL_46_25</name>
    <dbReference type="NCBI Taxonomy" id="1797298"/>
    <lineage>
        <taxon>Bacteria</taxon>
        <taxon>Candidatus Azamiibacteriota</taxon>
    </lineage>
</organism>
<comment type="subcellular location">
    <subcellularLocation>
        <location evidence="5">Cytoplasm</location>
    </subcellularLocation>
</comment>
<dbReference type="Pfam" id="PF05198">
    <property type="entry name" value="IF3_N"/>
    <property type="match status" value="1"/>
</dbReference>
<dbReference type="EMBL" id="MEYS01000001">
    <property type="protein sequence ID" value="OGD34824.1"/>
    <property type="molecule type" value="Genomic_DNA"/>
</dbReference>
<evidence type="ECO:0000256" key="3">
    <source>
        <dbReference type="ARBA" id="ARBA00022917"/>
    </source>
</evidence>
<name>A0A1F5BW36_9BACT</name>
<dbReference type="Pfam" id="PF00707">
    <property type="entry name" value="IF3_C"/>
    <property type="match status" value="1"/>
</dbReference>
<dbReference type="InterPro" id="IPR036787">
    <property type="entry name" value="T_IF-3_N_sf"/>
</dbReference>
<dbReference type="InterPro" id="IPR036788">
    <property type="entry name" value="T_IF-3_C_sf"/>
</dbReference>
<evidence type="ECO:0000256" key="2">
    <source>
        <dbReference type="ARBA" id="ARBA00022540"/>
    </source>
</evidence>
<dbReference type="Proteomes" id="UP000176650">
    <property type="component" value="Unassembled WGS sequence"/>
</dbReference>
<accession>A0A1F5BW36</accession>
<evidence type="ECO:0000259" key="6">
    <source>
        <dbReference type="Pfam" id="PF00707"/>
    </source>
</evidence>
<evidence type="ECO:0000259" key="7">
    <source>
        <dbReference type="Pfam" id="PF05198"/>
    </source>
</evidence>
<feature type="domain" description="Translation initiation factor 3 C-terminal" evidence="6">
    <location>
        <begin position="85"/>
        <end position="156"/>
    </location>
</feature>
<reference evidence="8 9" key="1">
    <citation type="journal article" date="2016" name="Nat. Commun.">
        <title>Thousands of microbial genomes shed light on interconnected biogeochemical processes in an aquifer system.</title>
        <authorList>
            <person name="Anantharaman K."/>
            <person name="Brown C.T."/>
            <person name="Hug L.A."/>
            <person name="Sharon I."/>
            <person name="Castelle C.J."/>
            <person name="Probst A.J."/>
            <person name="Thomas B.C."/>
            <person name="Singh A."/>
            <person name="Wilkins M.J."/>
            <person name="Karaoz U."/>
            <person name="Brodie E.L."/>
            <person name="Williams K.H."/>
            <person name="Hubbard S.S."/>
            <person name="Banfield J.F."/>
        </authorList>
    </citation>
    <scope>NUCLEOTIDE SEQUENCE [LARGE SCALE GENOMIC DNA]</scope>
</reference>
<evidence type="ECO:0000313" key="8">
    <source>
        <dbReference type="EMBL" id="OGD34824.1"/>
    </source>
</evidence>
<dbReference type="PANTHER" id="PTHR10938">
    <property type="entry name" value="TRANSLATION INITIATION FACTOR IF-3"/>
    <property type="match status" value="1"/>
</dbReference>
<comment type="caution">
    <text evidence="8">The sequence shown here is derived from an EMBL/GenBank/DDBJ whole genome shotgun (WGS) entry which is preliminary data.</text>
</comment>
<dbReference type="SUPFAM" id="SSF55200">
    <property type="entry name" value="Translation initiation factor IF3, C-terminal domain"/>
    <property type="match status" value="1"/>
</dbReference>
<dbReference type="GO" id="GO:0005829">
    <property type="term" value="C:cytosol"/>
    <property type="evidence" value="ECO:0007669"/>
    <property type="project" value="TreeGrafter"/>
</dbReference>
<dbReference type="GO" id="GO:0032790">
    <property type="term" value="P:ribosome disassembly"/>
    <property type="evidence" value="ECO:0007669"/>
    <property type="project" value="TreeGrafter"/>
</dbReference>
<dbReference type="GO" id="GO:0016020">
    <property type="term" value="C:membrane"/>
    <property type="evidence" value="ECO:0007669"/>
    <property type="project" value="TreeGrafter"/>
</dbReference>
<dbReference type="NCBIfam" id="TIGR00168">
    <property type="entry name" value="infC"/>
    <property type="match status" value="1"/>
</dbReference>
<evidence type="ECO:0000256" key="5">
    <source>
        <dbReference type="RuleBase" id="RU000646"/>
    </source>
</evidence>
<gene>
    <name evidence="8" type="ORF">A2988_02770</name>
</gene>
<feature type="domain" description="Translation initiation factor 3 N-terminal" evidence="7">
    <location>
        <begin position="8"/>
        <end position="76"/>
    </location>
</feature>
<comment type="subunit">
    <text evidence="5">Monomer.</text>
</comment>
<evidence type="ECO:0000256" key="4">
    <source>
        <dbReference type="NCBIfam" id="TIGR00168"/>
    </source>
</evidence>
<keyword evidence="2 5" id="KW-0396">Initiation factor</keyword>
<dbReference type="GO" id="GO:0043022">
    <property type="term" value="F:ribosome binding"/>
    <property type="evidence" value="ECO:0007669"/>
    <property type="project" value="TreeGrafter"/>
</dbReference>
<keyword evidence="3 5" id="KW-0648">Protein biosynthesis</keyword>
<dbReference type="FunFam" id="3.10.20.80:FF:000001">
    <property type="entry name" value="Translation initiation factor IF-3"/>
    <property type="match status" value="1"/>
</dbReference>
<protein>
    <recommendedName>
        <fullName evidence="4 5">Translation initiation factor IF-3</fullName>
    </recommendedName>
</protein>
<proteinExistence type="inferred from homology"/>
<dbReference type="InterPro" id="IPR001288">
    <property type="entry name" value="Translation_initiation_fac_3"/>
</dbReference>
<dbReference type="GO" id="GO:0003743">
    <property type="term" value="F:translation initiation factor activity"/>
    <property type="evidence" value="ECO:0007669"/>
    <property type="project" value="UniProtKB-UniRule"/>
</dbReference>
<dbReference type="InterPro" id="IPR019815">
    <property type="entry name" value="Translation_initiation_fac_3_C"/>
</dbReference>
<dbReference type="PROSITE" id="PS00938">
    <property type="entry name" value="IF3"/>
    <property type="match status" value="1"/>
</dbReference>
<comment type="similarity">
    <text evidence="1 5">Belongs to the IF-3 family.</text>
</comment>
<evidence type="ECO:0000256" key="1">
    <source>
        <dbReference type="ARBA" id="ARBA00005439"/>
    </source>
</evidence>
<dbReference type="Gene3D" id="3.30.110.10">
    <property type="entry name" value="Translation initiation factor 3 (IF-3), C-terminal domain"/>
    <property type="match status" value="1"/>
</dbReference>
<dbReference type="STRING" id="1797298.A2988_02770"/>
<dbReference type="InterPro" id="IPR019813">
    <property type="entry name" value="Translation_initiation_fac3_CS"/>
</dbReference>
<sequence>MLPRPRLNNQIRVPQVRLIDETGTSVGIVDIKTALEMAYEKKLDLVEISPKAVPPVARIIDFGKFQYQQEKQLRKQKTKHKAAGLKLIKISLGIAENDAMIKIKKLVEFLESGHKVKVDMFLRGRERANKDFAEEKFKKFLLMIAVPYKTEQSLKKLPTGFNVVLSR</sequence>
<dbReference type="AlphaFoldDB" id="A0A1F5BW36"/>
<dbReference type="InterPro" id="IPR019814">
    <property type="entry name" value="Translation_initiation_fac_3_N"/>
</dbReference>
<dbReference type="PANTHER" id="PTHR10938:SF0">
    <property type="entry name" value="TRANSLATION INITIATION FACTOR IF-3, MITOCHONDRIAL"/>
    <property type="match status" value="1"/>
</dbReference>
<evidence type="ECO:0000313" key="9">
    <source>
        <dbReference type="Proteomes" id="UP000176650"/>
    </source>
</evidence>
<dbReference type="Gene3D" id="3.10.20.80">
    <property type="entry name" value="Translation initiation factor 3 (IF-3), N-terminal domain"/>
    <property type="match status" value="1"/>
</dbReference>
<comment type="function">
    <text evidence="5">IF-3 binds to the 30S ribosomal subunit and shifts the equilibrium between 70S ribosomes and their 50S and 30S subunits in favor of the free subunits, thus enhancing the availability of 30S subunits on which protein synthesis initiation begins.</text>
</comment>